<dbReference type="GO" id="GO:0051017">
    <property type="term" value="P:actin filament bundle assembly"/>
    <property type="evidence" value="ECO:0007669"/>
    <property type="project" value="TreeGrafter"/>
</dbReference>
<dbReference type="AlphaFoldDB" id="A0A1B0GQJ3"/>
<evidence type="ECO:0000256" key="2">
    <source>
        <dbReference type="ARBA" id="ARBA00023043"/>
    </source>
</evidence>
<protein>
    <submittedName>
        <fullName evidence="4">Uncharacterized protein</fullName>
    </submittedName>
</protein>
<accession>A0A1B0GQJ3</accession>
<feature type="compositionally biased region" description="Basic and acidic residues" evidence="3">
    <location>
        <begin position="293"/>
        <end position="310"/>
    </location>
</feature>
<dbReference type="EMBL" id="AJVK01007295">
    <property type="status" value="NOT_ANNOTATED_CDS"/>
    <property type="molecule type" value="Genomic_DNA"/>
</dbReference>
<evidence type="ECO:0000256" key="3">
    <source>
        <dbReference type="SAM" id="MobiDB-lite"/>
    </source>
</evidence>
<dbReference type="VEuPathDB" id="VectorBase:PPAPM1_003459"/>
<dbReference type="GO" id="GO:0051015">
    <property type="term" value="F:actin filament binding"/>
    <property type="evidence" value="ECO:0007669"/>
    <property type="project" value="TreeGrafter"/>
</dbReference>
<proteinExistence type="predicted"/>
<feature type="region of interest" description="Disordered" evidence="3">
    <location>
        <begin position="1"/>
        <end position="94"/>
    </location>
</feature>
<keyword evidence="1" id="KW-0677">Repeat</keyword>
<dbReference type="EnsemblMetazoa" id="PPAI009785-RA">
    <property type="protein sequence ID" value="PPAI009785-PA"/>
    <property type="gene ID" value="PPAI009785"/>
</dbReference>
<dbReference type="VEuPathDB" id="VectorBase:PPAI009785"/>
<dbReference type="EMBL" id="AJVK01007293">
    <property type="status" value="NOT_ANNOTATED_CDS"/>
    <property type="molecule type" value="Genomic_DNA"/>
</dbReference>
<dbReference type="PANTHER" id="PTHR24153:SF8">
    <property type="entry name" value="FORKED, ISOFORM F"/>
    <property type="match status" value="1"/>
</dbReference>
<dbReference type="EMBL" id="AJVK01007294">
    <property type="status" value="NOT_ANNOTATED_CDS"/>
    <property type="molecule type" value="Genomic_DNA"/>
</dbReference>
<organism evidence="4 5">
    <name type="scientific">Phlebotomus papatasi</name>
    <name type="common">Sandfly</name>
    <dbReference type="NCBI Taxonomy" id="29031"/>
    <lineage>
        <taxon>Eukaryota</taxon>
        <taxon>Metazoa</taxon>
        <taxon>Ecdysozoa</taxon>
        <taxon>Arthropoda</taxon>
        <taxon>Hexapoda</taxon>
        <taxon>Insecta</taxon>
        <taxon>Pterygota</taxon>
        <taxon>Neoptera</taxon>
        <taxon>Endopterygota</taxon>
        <taxon>Diptera</taxon>
        <taxon>Nematocera</taxon>
        <taxon>Psychodoidea</taxon>
        <taxon>Psychodidae</taxon>
        <taxon>Phlebotomus</taxon>
        <taxon>Phlebotomus</taxon>
    </lineage>
</organism>
<evidence type="ECO:0000313" key="4">
    <source>
        <dbReference type="EnsemblMetazoa" id="PPAI009785-PA"/>
    </source>
</evidence>
<sequence>MLDGSNHLIKPSEYLKSISDKRSSASSARSTDTEDYMQLSQTTSPLPPAVPEPPRPPPPPPAPPLLVAVPPKQAPLQPSAPDTATRKQQQPLSAISIQDLNSVQLRRTSDKMLGKTFSAPTRSMSMQCLSSTNESFLSQKTDLIAELKLSKDIPGIKKMKVERAKMEDRHEKELYMDISKQFTASNFVDQVPEKDQAGNIIPDWKRQMLAKKAAERAKKEFEERMAREAEDRRLQAIPQWKRDLLARREEAENKLKATVYTPRVEESSRLSNSWRLAQRAMSIDNISFLPSGTDDKTLSNKENTNGHEESPAVNGTSMNGSIEQNLHKDQAQQDENENIIPWRAQLRKTNSRLSLIG</sequence>
<evidence type="ECO:0000313" key="5">
    <source>
        <dbReference type="Proteomes" id="UP000092462"/>
    </source>
</evidence>
<evidence type="ECO:0000256" key="1">
    <source>
        <dbReference type="ARBA" id="ARBA00022737"/>
    </source>
</evidence>
<feature type="compositionally biased region" description="Polar residues" evidence="3">
    <location>
        <begin position="80"/>
        <end position="94"/>
    </location>
</feature>
<dbReference type="Proteomes" id="UP000092462">
    <property type="component" value="Unassembled WGS sequence"/>
</dbReference>
<dbReference type="PANTHER" id="PTHR24153">
    <property type="entry name" value="ESPIN"/>
    <property type="match status" value="1"/>
</dbReference>
<dbReference type="InterPro" id="IPR052420">
    <property type="entry name" value="Espin/Espin-like"/>
</dbReference>
<dbReference type="GO" id="GO:0005737">
    <property type="term" value="C:cytoplasm"/>
    <property type="evidence" value="ECO:0007669"/>
    <property type="project" value="TreeGrafter"/>
</dbReference>
<keyword evidence="5" id="KW-1185">Reference proteome</keyword>
<feature type="region of interest" description="Disordered" evidence="3">
    <location>
        <begin position="288"/>
        <end position="320"/>
    </location>
</feature>
<name>A0A1B0GQJ3_PHLPP</name>
<keyword evidence="2" id="KW-0040">ANK repeat</keyword>
<feature type="compositionally biased region" description="Pro residues" evidence="3">
    <location>
        <begin position="45"/>
        <end position="64"/>
    </location>
</feature>
<reference evidence="4" key="1">
    <citation type="submission" date="2022-08" db="UniProtKB">
        <authorList>
            <consortium name="EnsemblMetazoa"/>
        </authorList>
    </citation>
    <scope>IDENTIFICATION</scope>
    <source>
        <strain evidence="4">Israel</strain>
    </source>
</reference>